<dbReference type="SUPFAM" id="SSF50494">
    <property type="entry name" value="Trypsin-like serine proteases"/>
    <property type="match status" value="1"/>
</dbReference>
<evidence type="ECO:0000313" key="1">
    <source>
        <dbReference type="EMBL" id="MBC6995197.1"/>
    </source>
</evidence>
<comment type="caution">
    <text evidence="1">The sequence shown here is derived from an EMBL/GenBank/DDBJ whole genome shotgun (WGS) entry which is preliminary data.</text>
</comment>
<name>A0A923PR34_9BACT</name>
<keyword evidence="2" id="KW-1185">Reference proteome</keyword>
<organism evidence="1 2">
    <name type="scientific">Neolewinella lacunae</name>
    <dbReference type="NCBI Taxonomy" id="1517758"/>
    <lineage>
        <taxon>Bacteria</taxon>
        <taxon>Pseudomonadati</taxon>
        <taxon>Bacteroidota</taxon>
        <taxon>Saprospiria</taxon>
        <taxon>Saprospirales</taxon>
        <taxon>Lewinellaceae</taxon>
        <taxon>Neolewinella</taxon>
    </lineage>
</organism>
<reference evidence="1" key="1">
    <citation type="submission" date="2020-08" db="EMBL/GenBank/DDBJ databases">
        <title>Lewinella bacteria from marine environments.</title>
        <authorList>
            <person name="Zhong Y."/>
        </authorList>
    </citation>
    <scope>NUCLEOTIDE SEQUENCE</scope>
    <source>
        <strain evidence="1">KCTC 42187</strain>
    </source>
</reference>
<dbReference type="RefSeq" id="WP_187467246.1">
    <property type="nucleotide sequence ID" value="NZ_JACSIT010000119.1"/>
</dbReference>
<sequence length="221" mass="24824">MIDETIIETIARNEIGKVTIQLWKFPYEFNNKRRETLNTPKSYGTGVLLKRGDFRFLITAKHVCDGIDGNNLLYFQNSNDSFLSISGDVLLLDDDQDKRIDLAVIKLSDRTVREIDMIQNKWFLSENKLKPGIQFSGGELLLAVGFPQLSTKVDKKSMSITSVGNIWVSKAAISLHYDEYSMDKDFVIGFDYHGKATSLVTHEKLKKIDPEGISGGGLVGN</sequence>
<proteinExistence type="predicted"/>
<dbReference type="Proteomes" id="UP000650081">
    <property type="component" value="Unassembled WGS sequence"/>
</dbReference>
<accession>A0A923PR34</accession>
<dbReference type="EMBL" id="JACSIT010000119">
    <property type="protein sequence ID" value="MBC6995197.1"/>
    <property type="molecule type" value="Genomic_DNA"/>
</dbReference>
<gene>
    <name evidence="1" type="ORF">H9S92_13545</name>
</gene>
<protein>
    <recommendedName>
        <fullName evidence="3">Serine protease</fullName>
    </recommendedName>
</protein>
<evidence type="ECO:0008006" key="3">
    <source>
        <dbReference type="Google" id="ProtNLM"/>
    </source>
</evidence>
<dbReference type="InterPro" id="IPR009003">
    <property type="entry name" value="Peptidase_S1_PA"/>
</dbReference>
<dbReference type="AlphaFoldDB" id="A0A923PR34"/>
<evidence type="ECO:0000313" key="2">
    <source>
        <dbReference type="Proteomes" id="UP000650081"/>
    </source>
</evidence>